<organism evidence="1 2">
    <name type="scientific">Kutzneria buriramensis</name>
    <dbReference type="NCBI Taxonomy" id="1045776"/>
    <lineage>
        <taxon>Bacteria</taxon>
        <taxon>Bacillati</taxon>
        <taxon>Actinomycetota</taxon>
        <taxon>Actinomycetes</taxon>
        <taxon>Pseudonocardiales</taxon>
        <taxon>Pseudonocardiaceae</taxon>
        <taxon>Kutzneria</taxon>
    </lineage>
</organism>
<name>A0A3E0HAC7_9PSEU</name>
<reference evidence="1 2" key="1">
    <citation type="submission" date="2018-08" db="EMBL/GenBank/DDBJ databases">
        <title>Genomic Encyclopedia of Archaeal and Bacterial Type Strains, Phase II (KMG-II): from individual species to whole genera.</title>
        <authorList>
            <person name="Goeker M."/>
        </authorList>
    </citation>
    <scope>NUCLEOTIDE SEQUENCE [LARGE SCALE GENOMIC DNA]</scope>
    <source>
        <strain evidence="1 2">DSM 45791</strain>
    </source>
</reference>
<dbReference type="Proteomes" id="UP000256269">
    <property type="component" value="Unassembled WGS sequence"/>
</dbReference>
<keyword evidence="2" id="KW-1185">Reference proteome</keyword>
<dbReference type="AlphaFoldDB" id="A0A3E0HAC7"/>
<dbReference type="RefSeq" id="WP_116178188.1">
    <property type="nucleotide sequence ID" value="NZ_CP144375.1"/>
</dbReference>
<dbReference type="EMBL" id="QUNO01000012">
    <property type="protein sequence ID" value="REH40989.1"/>
    <property type="molecule type" value="Genomic_DNA"/>
</dbReference>
<accession>A0A3E0HAC7</accession>
<proteinExistence type="predicted"/>
<protein>
    <submittedName>
        <fullName evidence="1">Uncharacterized protein</fullName>
    </submittedName>
</protein>
<evidence type="ECO:0000313" key="2">
    <source>
        <dbReference type="Proteomes" id="UP000256269"/>
    </source>
</evidence>
<evidence type="ECO:0000313" key="1">
    <source>
        <dbReference type="EMBL" id="REH40989.1"/>
    </source>
</evidence>
<dbReference type="Gene3D" id="3.40.1000.10">
    <property type="entry name" value="Mog1/PsbP, alpha/beta/alpha sandwich"/>
    <property type="match status" value="1"/>
</dbReference>
<sequence>MRTPLQLALVAAVGYLVAGGLIGVALLAAHGSTAIAGTPGAVPAPSSSAPAGPPAGFQQVSGPNGLVTVIPDGWKTSSIRNGFQADDPANGGASGRFVRYQGVAGDADLFTWLTAYEKQSWSTQPGYQRVQMTQQKFRDDPAVLWEFTYTLNGQPRHVKILYWNADGTQYDVYASAPAANWAQTSPLFDTMVANSAVR</sequence>
<comment type="caution">
    <text evidence="1">The sequence shown here is derived from an EMBL/GenBank/DDBJ whole genome shotgun (WGS) entry which is preliminary data.</text>
</comment>
<gene>
    <name evidence="1" type="ORF">BCF44_11271</name>
</gene>
<dbReference type="OrthoDB" id="3677240at2"/>